<keyword evidence="3" id="KW-1185">Reference proteome</keyword>
<dbReference type="AlphaFoldDB" id="A0ABD3H4S3"/>
<organism evidence="2 3">
    <name type="scientific">Riccia sorocarpa</name>
    <dbReference type="NCBI Taxonomy" id="122646"/>
    <lineage>
        <taxon>Eukaryota</taxon>
        <taxon>Viridiplantae</taxon>
        <taxon>Streptophyta</taxon>
        <taxon>Embryophyta</taxon>
        <taxon>Marchantiophyta</taxon>
        <taxon>Marchantiopsida</taxon>
        <taxon>Marchantiidae</taxon>
        <taxon>Marchantiales</taxon>
        <taxon>Ricciaceae</taxon>
        <taxon>Riccia</taxon>
    </lineage>
</organism>
<evidence type="ECO:0000313" key="3">
    <source>
        <dbReference type="Proteomes" id="UP001633002"/>
    </source>
</evidence>
<dbReference type="EMBL" id="JBJQOH010000006">
    <property type="protein sequence ID" value="KAL3685492.1"/>
    <property type="molecule type" value="Genomic_DNA"/>
</dbReference>
<comment type="caution">
    <text evidence="2">The sequence shown here is derived from an EMBL/GenBank/DDBJ whole genome shotgun (WGS) entry which is preliminary data.</text>
</comment>
<evidence type="ECO:0000313" key="2">
    <source>
        <dbReference type="EMBL" id="KAL3685492.1"/>
    </source>
</evidence>
<name>A0ABD3H4S3_9MARC</name>
<evidence type="ECO:0000256" key="1">
    <source>
        <dbReference type="SAM" id="MobiDB-lite"/>
    </source>
</evidence>
<protein>
    <submittedName>
        <fullName evidence="2">Uncharacterized protein</fullName>
    </submittedName>
</protein>
<proteinExistence type="predicted"/>
<dbReference type="Proteomes" id="UP001633002">
    <property type="component" value="Unassembled WGS sequence"/>
</dbReference>
<reference evidence="2 3" key="1">
    <citation type="submission" date="2024-09" db="EMBL/GenBank/DDBJ databases">
        <title>Chromosome-scale assembly of Riccia sorocarpa.</title>
        <authorList>
            <person name="Paukszto L."/>
        </authorList>
    </citation>
    <scope>NUCLEOTIDE SEQUENCE [LARGE SCALE GENOMIC DNA]</scope>
    <source>
        <strain evidence="2">LP-2024</strain>
        <tissue evidence="2">Aerial parts of the thallus</tissue>
    </source>
</reference>
<gene>
    <name evidence="2" type="ORF">R1sor_003514</name>
</gene>
<accession>A0ABD3H4S3</accession>
<sequence>MELAANSQEPWVDWVKDRRHVFDLLALTVKMRITGGLQPATTLGNNVDRPLHPVTGYSCQYDGQNGFSGINSLSSHQQDQVLRDFTQQMPPRRALSSKGQLYEQFHFAQSVGDSKVPKFVPSSKVFSYGEIPHTKIQVNVEKNQDFTDRMNHQFINSASTVQVLESSYEKDGRISRIGDTERQFAVSADNLELIRSTPGPFSGILESQKLTKCDRPIISWLNKPKETRAQKMDIRSFRKRKIMSRLEVEDTQITNEFGNERKLDLAFHVLFLEEEEVRPSTGSLKEVSDSEFPRPSAQLHDDGLLEDSQWSEGYADLLPPNQISDSCTVDVDNSTLLSQDNTEVVKDDLKSRDLLSCCSDDVDNLTGASEHNDDNVHWEPKKVNQCLDGCLPVPNELKEYVDDRLLHPSDLVKEDTTMIPKLVEMERLADRMVDSLVVDVTAEVAGICSLVVDNLIIGEFGHASVIG</sequence>
<feature type="region of interest" description="Disordered" evidence="1">
    <location>
        <begin position="280"/>
        <end position="301"/>
    </location>
</feature>